<dbReference type="GO" id="GO:0006515">
    <property type="term" value="P:protein quality control for misfolded or incompletely synthesized proteins"/>
    <property type="evidence" value="ECO:0007669"/>
    <property type="project" value="UniProtKB-UniRule"/>
</dbReference>
<evidence type="ECO:0000256" key="4">
    <source>
        <dbReference type="ARBA" id="ARBA00022884"/>
    </source>
</evidence>
<feature type="binding site" evidence="8">
    <location>
        <position position="70"/>
    </location>
    <ligand>
        <name>tRNA</name>
        <dbReference type="ChEBI" id="CHEBI:17843"/>
    </ligand>
</feature>
<comment type="subunit">
    <text evidence="8">Monomer.</text>
</comment>
<evidence type="ECO:0000256" key="9">
    <source>
        <dbReference type="RuleBase" id="RU000673"/>
    </source>
</evidence>
<dbReference type="CDD" id="cd00462">
    <property type="entry name" value="PTH"/>
    <property type="match status" value="1"/>
</dbReference>
<proteinExistence type="inferred from homology"/>
<dbReference type="EC" id="3.1.1.29" evidence="1 8"/>
<dbReference type="GO" id="GO:0000049">
    <property type="term" value="F:tRNA binding"/>
    <property type="evidence" value="ECO:0007669"/>
    <property type="project" value="UniProtKB-UniRule"/>
</dbReference>
<evidence type="ECO:0000256" key="2">
    <source>
        <dbReference type="ARBA" id="ARBA00022555"/>
    </source>
</evidence>
<feature type="active site" description="Proton acceptor" evidence="8">
    <location>
        <position position="23"/>
    </location>
</feature>
<reference evidence="11" key="2">
    <citation type="journal article" date="2015" name="Genome Announc.">
        <title>Draft Genome Sequence of Filamentous Marine Cyanobacterium Lyngbya confervoides Strain BDU141951.</title>
        <authorList>
            <person name="Chandrababunaidu M.M."/>
            <person name="Sen D."/>
            <person name="Tripathy S."/>
        </authorList>
    </citation>
    <scope>NUCLEOTIDE SEQUENCE</scope>
    <source>
        <strain evidence="11">BDU141951</strain>
    </source>
</reference>
<protein>
    <recommendedName>
        <fullName evidence="7 8">Peptidyl-tRNA hydrolase</fullName>
        <shortName evidence="8">Pth</shortName>
        <ecNumber evidence="1 8">3.1.1.29</ecNumber>
    </recommendedName>
</protein>
<sequence length="206" mass="22765">MTETVRLIVGLGNPGEKYAQTRHNVGFDVLDALARRWQISLSNHRKFQGEFGEGMAIAGQKVFLLKPTTYMNRSGQAVRAVLDWYKLPPESILVIYDDMALPLGKLRLRPNGSAGGHNGMKSLIAHLNTQEFKRLRVGIGSTQQNGDRDRAVVAHVLGKFAPDEKPLVNTALDWAVEAVETLVQQGTEATMSKFNGRSALPETELR</sequence>
<dbReference type="PANTHER" id="PTHR17224:SF1">
    <property type="entry name" value="PEPTIDYL-TRNA HYDROLASE"/>
    <property type="match status" value="1"/>
</dbReference>
<comment type="function">
    <text evidence="8">Hydrolyzes ribosome-free peptidyl-tRNAs (with 1 or more amino acids incorporated), which drop off the ribosome during protein synthesis, or as a result of ribosome stalling.</text>
</comment>
<feature type="binding site" evidence="8">
    <location>
        <position position="72"/>
    </location>
    <ligand>
        <name>tRNA</name>
        <dbReference type="ChEBI" id="CHEBI:17843"/>
    </ligand>
</feature>
<dbReference type="PROSITE" id="PS01196">
    <property type="entry name" value="PEPT_TRNA_HYDROL_2"/>
    <property type="match status" value="1"/>
</dbReference>
<keyword evidence="2 8" id="KW-0820">tRNA-binding</keyword>
<name>A0A0C1YMG5_9CYAN</name>
<dbReference type="AlphaFoldDB" id="A0A0C1YMG5"/>
<dbReference type="Gene3D" id="3.40.50.1470">
    <property type="entry name" value="Peptidyl-tRNA hydrolase"/>
    <property type="match status" value="1"/>
</dbReference>
<evidence type="ECO:0000256" key="5">
    <source>
        <dbReference type="ARBA" id="ARBA00038063"/>
    </source>
</evidence>
<comment type="similarity">
    <text evidence="5 8 10">Belongs to the PTH family.</text>
</comment>
<dbReference type="InterPro" id="IPR001328">
    <property type="entry name" value="Pept_tRNA_hydro"/>
</dbReference>
<dbReference type="GO" id="GO:0004045">
    <property type="term" value="F:peptidyl-tRNA hydrolase activity"/>
    <property type="evidence" value="ECO:0007669"/>
    <property type="project" value="UniProtKB-UniRule"/>
</dbReference>
<gene>
    <name evidence="8" type="primary">pth</name>
    <name evidence="11" type="ORF">QQ91_018415</name>
</gene>
<dbReference type="PANTHER" id="PTHR17224">
    <property type="entry name" value="PEPTIDYL-TRNA HYDROLASE"/>
    <property type="match status" value="1"/>
</dbReference>
<feature type="binding site" evidence="8">
    <location>
        <position position="118"/>
    </location>
    <ligand>
        <name>tRNA</name>
        <dbReference type="ChEBI" id="CHEBI:17843"/>
    </ligand>
</feature>
<dbReference type="SUPFAM" id="SSF53178">
    <property type="entry name" value="Peptidyl-tRNA hydrolase-like"/>
    <property type="match status" value="1"/>
</dbReference>
<dbReference type="GO" id="GO:0072344">
    <property type="term" value="P:rescue of stalled ribosome"/>
    <property type="evidence" value="ECO:0007669"/>
    <property type="project" value="UniProtKB-UniRule"/>
</dbReference>
<feature type="site" description="Discriminates between blocked and unblocked aminoacyl-tRNA" evidence="8">
    <location>
        <position position="13"/>
    </location>
</feature>
<dbReference type="InterPro" id="IPR018171">
    <property type="entry name" value="Pept_tRNA_hydro_CS"/>
</dbReference>
<dbReference type="FunFam" id="3.40.50.1470:FF:000001">
    <property type="entry name" value="Peptidyl-tRNA hydrolase"/>
    <property type="match status" value="1"/>
</dbReference>
<dbReference type="InterPro" id="IPR036416">
    <property type="entry name" value="Pept_tRNA_hydro_sf"/>
</dbReference>
<keyword evidence="4 8" id="KW-0694">RNA-binding</keyword>
<reference evidence="11" key="3">
    <citation type="submission" date="2020-02" db="EMBL/GenBank/DDBJ databases">
        <authorList>
            <person name="Sarangi A.N."/>
            <person name="Ghosh S."/>
            <person name="Mukherjee M."/>
            <person name="Tripathy S."/>
        </authorList>
    </citation>
    <scope>NUCLEOTIDE SEQUENCE</scope>
    <source>
        <strain evidence="11">BDU141951</strain>
    </source>
</reference>
<evidence type="ECO:0000313" key="11">
    <source>
        <dbReference type="EMBL" id="NEV69078.1"/>
    </source>
</evidence>
<comment type="function">
    <text evidence="8">Catalyzes the release of premature peptidyl moieties from peptidyl-tRNA molecules trapped in stalled 50S ribosomal subunits, and thus maintains levels of free tRNAs and 50S ribosomes.</text>
</comment>
<dbReference type="NCBIfam" id="TIGR00447">
    <property type="entry name" value="pth"/>
    <property type="match status" value="1"/>
</dbReference>
<dbReference type="GO" id="GO:0005737">
    <property type="term" value="C:cytoplasm"/>
    <property type="evidence" value="ECO:0007669"/>
    <property type="project" value="UniProtKB-SubCell"/>
</dbReference>
<comment type="catalytic activity">
    <reaction evidence="6 8 9">
        <text>an N-acyl-L-alpha-aminoacyl-tRNA + H2O = an N-acyl-L-amino acid + a tRNA + H(+)</text>
        <dbReference type="Rhea" id="RHEA:54448"/>
        <dbReference type="Rhea" id="RHEA-COMP:10123"/>
        <dbReference type="Rhea" id="RHEA-COMP:13883"/>
        <dbReference type="ChEBI" id="CHEBI:15377"/>
        <dbReference type="ChEBI" id="CHEBI:15378"/>
        <dbReference type="ChEBI" id="CHEBI:59874"/>
        <dbReference type="ChEBI" id="CHEBI:78442"/>
        <dbReference type="ChEBI" id="CHEBI:138191"/>
        <dbReference type="EC" id="3.1.1.29"/>
    </reaction>
</comment>
<evidence type="ECO:0000256" key="3">
    <source>
        <dbReference type="ARBA" id="ARBA00022801"/>
    </source>
</evidence>
<dbReference type="EMBL" id="JTHE02000003">
    <property type="protein sequence ID" value="NEV69078.1"/>
    <property type="molecule type" value="Genomic_DNA"/>
</dbReference>
<feature type="binding site" evidence="8">
    <location>
        <position position="18"/>
    </location>
    <ligand>
        <name>tRNA</name>
        <dbReference type="ChEBI" id="CHEBI:17843"/>
    </ligand>
</feature>
<evidence type="ECO:0000256" key="1">
    <source>
        <dbReference type="ARBA" id="ARBA00013260"/>
    </source>
</evidence>
<keyword evidence="8" id="KW-0963">Cytoplasm</keyword>
<dbReference type="Pfam" id="PF01195">
    <property type="entry name" value="Pept_tRNA_hydro"/>
    <property type="match status" value="1"/>
</dbReference>
<reference evidence="11" key="1">
    <citation type="submission" date="2014-11" db="EMBL/GenBank/DDBJ databases">
        <authorList>
            <person name="Malar M.C."/>
            <person name="Sen D."/>
            <person name="Tripathy S."/>
        </authorList>
    </citation>
    <scope>NUCLEOTIDE SEQUENCE</scope>
    <source>
        <strain evidence="11">BDU141951</strain>
    </source>
</reference>
<evidence type="ECO:0000256" key="6">
    <source>
        <dbReference type="ARBA" id="ARBA00048707"/>
    </source>
</evidence>
<evidence type="ECO:0000256" key="10">
    <source>
        <dbReference type="RuleBase" id="RU004320"/>
    </source>
</evidence>
<dbReference type="PROSITE" id="PS01195">
    <property type="entry name" value="PEPT_TRNA_HYDROL_1"/>
    <property type="match status" value="1"/>
</dbReference>
<evidence type="ECO:0000256" key="7">
    <source>
        <dbReference type="ARBA" id="ARBA00050038"/>
    </source>
</evidence>
<accession>A0A0C1YMG5</accession>
<comment type="subcellular location">
    <subcellularLocation>
        <location evidence="8">Cytoplasm</location>
    </subcellularLocation>
</comment>
<organism evidence="11">
    <name type="scientific">Lyngbya confervoides BDU141951</name>
    <dbReference type="NCBI Taxonomy" id="1574623"/>
    <lineage>
        <taxon>Bacteria</taxon>
        <taxon>Bacillati</taxon>
        <taxon>Cyanobacteriota</taxon>
        <taxon>Cyanophyceae</taxon>
        <taxon>Oscillatoriophycideae</taxon>
        <taxon>Oscillatoriales</taxon>
        <taxon>Microcoleaceae</taxon>
        <taxon>Lyngbya</taxon>
    </lineage>
</organism>
<dbReference type="HAMAP" id="MF_00083">
    <property type="entry name" value="Pept_tRNA_hydro_bact"/>
    <property type="match status" value="1"/>
</dbReference>
<feature type="site" description="Stabilizes the basic form of H active site to accept a proton" evidence="8">
    <location>
        <position position="97"/>
    </location>
</feature>
<comment type="caution">
    <text evidence="11">The sequence shown here is derived from an EMBL/GenBank/DDBJ whole genome shotgun (WGS) entry which is preliminary data.</text>
</comment>
<keyword evidence="3 8" id="KW-0378">Hydrolase</keyword>
<evidence type="ECO:0000256" key="8">
    <source>
        <dbReference type="HAMAP-Rule" id="MF_00083"/>
    </source>
</evidence>